<dbReference type="EMBL" id="BARU01047255">
    <property type="protein sequence ID" value="GAH97783.1"/>
    <property type="molecule type" value="Genomic_DNA"/>
</dbReference>
<feature type="non-terminal residue" evidence="1">
    <location>
        <position position="1"/>
    </location>
</feature>
<comment type="caution">
    <text evidence="1">The sequence shown here is derived from an EMBL/GenBank/DDBJ whole genome shotgun (WGS) entry which is preliminary data.</text>
</comment>
<evidence type="ECO:0008006" key="2">
    <source>
        <dbReference type="Google" id="ProtNLM"/>
    </source>
</evidence>
<sequence length="72" mass="8310">PKIIHIHDYHAVIPFIGIKQILAKNGLDVASLITIHLLTWPRYPIDFYRTCGIDHTPITIHVGSFRFIYSKL</sequence>
<dbReference type="AlphaFoldDB" id="X1LUG0"/>
<reference evidence="1" key="1">
    <citation type="journal article" date="2014" name="Front. Microbiol.">
        <title>High frequency of phylogenetically diverse reductive dehalogenase-homologous genes in deep subseafloor sedimentary metagenomes.</title>
        <authorList>
            <person name="Kawai M."/>
            <person name="Futagami T."/>
            <person name="Toyoda A."/>
            <person name="Takaki Y."/>
            <person name="Nishi S."/>
            <person name="Hori S."/>
            <person name="Arai W."/>
            <person name="Tsubouchi T."/>
            <person name="Morono Y."/>
            <person name="Uchiyama I."/>
            <person name="Ito T."/>
            <person name="Fujiyama A."/>
            <person name="Inagaki F."/>
            <person name="Takami H."/>
        </authorList>
    </citation>
    <scope>NUCLEOTIDE SEQUENCE</scope>
    <source>
        <strain evidence="1">Expedition CK06-06</strain>
    </source>
</reference>
<name>X1LUG0_9ZZZZ</name>
<protein>
    <recommendedName>
        <fullName evidence="2">Starch synthase catalytic domain-containing protein</fullName>
    </recommendedName>
</protein>
<evidence type="ECO:0000313" key="1">
    <source>
        <dbReference type="EMBL" id="GAH97783.1"/>
    </source>
</evidence>
<gene>
    <name evidence="1" type="ORF">S03H2_70892</name>
</gene>
<accession>X1LUG0</accession>
<organism evidence="1">
    <name type="scientific">marine sediment metagenome</name>
    <dbReference type="NCBI Taxonomy" id="412755"/>
    <lineage>
        <taxon>unclassified sequences</taxon>
        <taxon>metagenomes</taxon>
        <taxon>ecological metagenomes</taxon>
    </lineage>
</organism>
<proteinExistence type="predicted"/>
<dbReference type="Gene3D" id="3.40.50.2000">
    <property type="entry name" value="Glycogen Phosphorylase B"/>
    <property type="match status" value="1"/>
</dbReference>